<dbReference type="Gene3D" id="3.40.50.1240">
    <property type="entry name" value="Phosphoglycerate mutase-like"/>
    <property type="match status" value="1"/>
</dbReference>
<dbReference type="EMBL" id="ARXV01000006">
    <property type="protein sequence ID" value="KGD64851.1"/>
    <property type="molecule type" value="Genomic_DNA"/>
</dbReference>
<evidence type="ECO:0000256" key="1">
    <source>
        <dbReference type="ARBA" id="ARBA00022801"/>
    </source>
</evidence>
<dbReference type="Proteomes" id="UP000029444">
    <property type="component" value="Unassembled WGS sequence"/>
</dbReference>
<organism evidence="2 3">
    <name type="scientific">Alcanivorax nanhaiticus</name>
    <dbReference type="NCBI Taxonomy" id="1177154"/>
    <lineage>
        <taxon>Bacteria</taxon>
        <taxon>Pseudomonadati</taxon>
        <taxon>Pseudomonadota</taxon>
        <taxon>Gammaproteobacteria</taxon>
        <taxon>Oceanospirillales</taxon>
        <taxon>Alcanivoracaceae</taxon>
        <taxon>Alcanivorax</taxon>
    </lineage>
</organism>
<dbReference type="STRING" id="1177154.Y5S_01759"/>
<evidence type="ECO:0000313" key="2">
    <source>
        <dbReference type="EMBL" id="KGD64851.1"/>
    </source>
</evidence>
<dbReference type="PATRIC" id="fig|1177154.3.peg.1794"/>
<keyword evidence="1" id="KW-0378">Hydrolase</keyword>
<dbReference type="RefSeq" id="WP_035232314.1">
    <property type="nucleotide sequence ID" value="NZ_ARXV01000006.1"/>
</dbReference>
<dbReference type="InterPro" id="IPR029033">
    <property type="entry name" value="His_PPase_superfam"/>
</dbReference>
<dbReference type="AlphaFoldDB" id="A0A095SJK8"/>
<keyword evidence="3" id="KW-1185">Reference proteome</keyword>
<comment type="caution">
    <text evidence="2">The sequence shown here is derived from an EMBL/GenBank/DDBJ whole genome shotgun (WGS) entry which is preliminary data.</text>
</comment>
<reference evidence="2 3" key="1">
    <citation type="submission" date="2012-09" db="EMBL/GenBank/DDBJ databases">
        <title>Genome Sequence of alkane-degrading Bacterium Alcanivorax sp. 19-m-6.</title>
        <authorList>
            <person name="Lai Q."/>
            <person name="Shao Z."/>
        </authorList>
    </citation>
    <scope>NUCLEOTIDE SEQUENCE [LARGE SCALE GENOMIC DNA]</scope>
    <source>
        <strain evidence="2 3">19-m-6</strain>
    </source>
</reference>
<dbReference type="InterPro" id="IPR013078">
    <property type="entry name" value="His_Pase_superF_clade-1"/>
</dbReference>
<sequence>MPVIYLIRHGQASFGKPDYDQLSENGWQQSRLLGRAMQTQDLGVPVALCGTMRRHTETAQATLTELGLPAQWRTDTGFNEYNHKEILALDWPLAEDHAAVTAWLATQPQPRKVFQSRFEQAVRRWQRGDGEYGESWPQFRERVLASTYSLGNSLNKGDSALVFTSGGAISVIIQHLLGLEDEALLTWNRTLINTSVTRLLVNAGNLRLVSVNEHLHLPTEQVTYR</sequence>
<name>A0A095SJK8_9GAMM</name>
<proteinExistence type="predicted"/>
<dbReference type="InterPro" id="IPR051021">
    <property type="entry name" value="Mito_Ser/Thr_phosphatase"/>
</dbReference>
<dbReference type="SUPFAM" id="SSF53254">
    <property type="entry name" value="Phosphoglycerate mutase-like"/>
    <property type="match status" value="1"/>
</dbReference>
<evidence type="ECO:0000313" key="3">
    <source>
        <dbReference type="Proteomes" id="UP000029444"/>
    </source>
</evidence>
<gene>
    <name evidence="2" type="ORF">Y5S_01759</name>
</gene>
<dbReference type="PANTHER" id="PTHR20935">
    <property type="entry name" value="PHOSPHOGLYCERATE MUTASE-RELATED"/>
    <property type="match status" value="1"/>
</dbReference>
<dbReference type="Pfam" id="PF00300">
    <property type="entry name" value="His_Phos_1"/>
    <property type="match status" value="1"/>
</dbReference>
<dbReference type="eggNOG" id="COG0406">
    <property type="taxonomic scope" value="Bacteria"/>
</dbReference>
<dbReference type="GO" id="GO:0016787">
    <property type="term" value="F:hydrolase activity"/>
    <property type="evidence" value="ECO:0007669"/>
    <property type="project" value="UniProtKB-KW"/>
</dbReference>
<dbReference type="OrthoDB" id="280692at2"/>
<dbReference type="CDD" id="cd07067">
    <property type="entry name" value="HP_PGM_like"/>
    <property type="match status" value="1"/>
</dbReference>
<dbReference type="PANTHER" id="PTHR20935:SF0">
    <property type="entry name" value="SERINE_THREONINE-PROTEIN PHOSPHATASE PGAM5, MITOCHONDRIAL"/>
    <property type="match status" value="1"/>
</dbReference>
<protein>
    <submittedName>
        <fullName evidence="2">Phosphoglycerate mutase</fullName>
    </submittedName>
</protein>
<accession>A0A095SJK8</accession>
<dbReference type="SMART" id="SM00855">
    <property type="entry name" value="PGAM"/>
    <property type="match status" value="1"/>
</dbReference>